<protein>
    <submittedName>
        <fullName evidence="1">DUF1877 family protein</fullName>
    </submittedName>
</protein>
<dbReference type="EMBL" id="QURH01000158">
    <property type="protein sequence ID" value="RFU42108.1"/>
    <property type="molecule type" value="Genomic_DNA"/>
</dbReference>
<organism evidence="1 2">
    <name type="scientific">Actinomadura logoneensis</name>
    <dbReference type="NCBI Taxonomy" id="2293572"/>
    <lineage>
        <taxon>Bacteria</taxon>
        <taxon>Bacillati</taxon>
        <taxon>Actinomycetota</taxon>
        <taxon>Actinomycetes</taxon>
        <taxon>Streptosporangiales</taxon>
        <taxon>Thermomonosporaceae</taxon>
        <taxon>Actinomadura</taxon>
    </lineage>
</organism>
<dbReference type="Proteomes" id="UP000261811">
    <property type="component" value="Unassembled WGS sequence"/>
</dbReference>
<proteinExistence type="predicted"/>
<evidence type="ECO:0000313" key="2">
    <source>
        <dbReference type="Proteomes" id="UP000261811"/>
    </source>
</evidence>
<dbReference type="Pfam" id="PF08974">
    <property type="entry name" value="DUF1877"/>
    <property type="match status" value="1"/>
</dbReference>
<dbReference type="InterPro" id="IPR015068">
    <property type="entry name" value="DUF1877"/>
</dbReference>
<evidence type="ECO:0000313" key="1">
    <source>
        <dbReference type="EMBL" id="RFU42108.1"/>
    </source>
</evidence>
<accession>A0A372JRX2</accession>
<keyword evidence="2" id="KW-1185">Reference proteome</keyword>
<comment type="caution">
    <text evidence="1">The sequence shown here is derived from an EMBL/GenBank/DDBJ whole genome shotgun (WGS) entry which is preliminary data.</text>
</comment>
<name>A0A372JRX2_9ACTN</name>
<dbReference type="OrthoDB" id="5354816at2"/>
<dbReference type="AlphaFoldDB" id="A0A372JRX2"/>
<dbReference type="Gene3D" id="3.40.1760.10">
    <property type="entry name" value="YfbM-like super family"/>
    <property type="match status" value="1"/>
</dbReference>
<sequence length="167" mass="17532">MGLALSYLRVPPVVEGESDPARMAAMLFGGRDLRTDARDGRVLDLGGDWQVLHWALTGDAWDGRQPEADVVCGGRLLTEDGADASGADVIYLAPERVKAAAAHLDSTGFASLPGRLDAAEMRAAGVQGADVPAPEARLRPAYARLAEFFRAAAGEGQAVFKVLRSGS</sequence>
<dbReference type="SUPFAM" id="SSF111069">
    <property type="entry name" value="Hypothetical protein yfbM"/>
    <property type="match status" value="1"/>
</dbReference>
<dbReference type="InterPro" id="IPR035944">
    <property type="entry name" value="YfbM-like_sf"/>
</dbReference>
<gene>
    <name evidence="1" type="ORF">DZF91_08270</name>
</gene>
<reference evidence="1 2" key="1">
    <citation type="submission" date="2018-08" db="EMBL/GenBank/DDBJ databases">
        <title>Actinomadura jelena sp. nov., a novel Actinomycete isolated from soil in Chad.</title>
        <authorList>
            <person name="Shi L."/>
        </authorList>
    </citation>
    <scope>NUCLEOTIDE SEQUENCE [LARGE SCALE GENOMIC DNA]</scope>
    <source>
        <strain evidence="1 2">NEAU-G17</strain>
    </source>
</reference>